<dbReference type="AlphaFoldDB" id="A0A7W9HH49"/>
<protein>
    <submittedName>
        <fullName evidence="1">C-1 hydroxylase</fullName>
    </submittedName>
</protein>
<dbReference type="PANTHER" id="PTHR38436:SF1">
    <property type="entry name" value="ESTER CYCLASE"/>
    <property type="match status" value="1"/>
</dbReference>
<dbReference type="GO" id="GO:0030638">
    <property type="term" value="P:polyketide metabolic process"/>
    <property type="evidence" value="ECO:0007669"/>
    <property type="project" value="InterPro"/>
</dbReference>
<dbReference type="Proteomes" id="UP000552097">
    <property type="component" value="Unassembled WGS sequence"/>
</dbReference>
<dbReference type="InterPro" id="IPR032710">
    <property type="entry name" value="NTF2-like_dom_sf"/>
</dbReference>
<dbReference type="PANTHER" id="PTHR38436">
    <property type="entry name" value="POLYKETIDE CYCLASE SNOAL-LIKE DOMAIN"/>
    <property type="match status" value="1"/>
</dbReference>
<evidence type="ECO:0000313" key="2">
    <source>
        <dbReference type="Proteomes" id="UP000552097"/>
    </source>
</evidence>
<accession>A0A7W9HH49</accession>
<dbReference type="InterPro" id="IPR009959">
    <property type="entry name" value="Cyclase_SnoaL-like"/>
</dbReference>
<organism evidence="1 2">
    <name type="scientific">Saccharothrix ecbatanensis</name>
    <dbReference type="NCBI Taxonomy" id="1105145"/>
    <lineage>
        <taxon>Bacteria</taxon>
        <taxon>Bacillati</taxon>
        <taxon>Actinomycetota</taxon>
        <taxon>Actinomycetes</taxon>
        <taxon>Pseudonocardiales</taxon>
        <taxon>Pseudonocardiaceae</taxon>
        <taxon>Saccharothrix</taxon>
    </lineage>
</organism>
<keyword evidence="2" id="KW-1185">Reference proteome</keyword>
<evidence type="ECO:0000313" key="1">
    <source>
        <dbReference type="EMBL" id="MBB5802207.1"/>
    </source>
</evidence>
<name>A0A7W9HH49_9PSEU</name>
<dbReference type="EMBL" id="JACHMO010000001">
    <property type="protein sequence ID" value="MBB5802207.1"/>
    <property type="molecule type" value="Genomic_DNA"/>
</dbReference>
<proteinExistence type="predicted"/>
<comment type="caution">
    <text evidence="1">The sequence shown here is derived from an EMBL/GenBank/DDBJ whole genome shotgun (WGS) entry which is preliminary data.</text>
</comment>
<gene>
    <name evidence="1" type="ORF">F4560_001975</name>
</gene>
<dbReference type="SUPFAM" id="SSF54427">
    <property type="entry name" value="NTF2-like"/>
    <property type="match status" value="1"/>
</dbReference>
<dbReference type="Gene3D" id="3.10.450.50">
    <property type="match status" value="1"/>
</dbReference>
<dbReference type="RefSeq" id="WP_184918781.1">
    <property type="nucleotide sequence ID" value="NZ_JACHMO010000001.1"/>
</dbReference>
<sequence length="137" mass="15389">MTPEEHKAKCLQMVAGWNRWDLNGIIEHWAPDVVHYWQGAPVEKSFMIKQMETGLNAFPDLHLDVRSIIAEDDLVTLRITVTGTHKGEFAGIQPTGRSVTWDMVEELRFANGKVIERWDVVNMLPALQAIGVIPAAA</sequence>
<dbReference type="Pfam" id="PF07366">
    <property type="entry name" value="SnoaL"/>
    <property type="match status" value="1"/>
</dbReference>
<reference evidence="1 2" key="1">
    <citation type="submission" date="2020-08" db="EMBL/GenBank/DDBJ databases">
        <title>Sequencing the genomes of 1000 actinobacteria strains.</title>
        <authorList>
            <person name="Klenk H.-P."/>
        </authorList>
    </citation>
    <scope>NUCLEOTIDE SEQUENCE [LARGE SCALE GENOMIC DNA]</scope>
    <source>
        <strain evidence="1 2">DSM 45486</strain>
    </source>
</reference>